<accession>I8TS01</accession>
<evidence type="ECO:0000313" key="3">
    <source>
        <dbReference type="EMBL" id="AJQ26004.1"/>
    </source>
</evidence>
<sequence>MKNIWRWLIVLTIMIIIYFLSDIPNLHLISEAQIPLWLRRFASQYYIKIGSQGYFSYMFSLHPDFILHKIGHIVAFGTLGISIYWAARYSVVWAIILTAIAAAFDEWHQYFIPGRSSRFGDVVLDTLAATIFILLVKFMKQPPKS</sequence>
<organism evidence="3 4">
    <name type="scientific">Pelosinus fermentans JBW45</name>
    <dbReference type="NCBI Taxonomy" id="1192197"/>
    <lineage>
        <taxon>Bacteria</taxon>
        <taxon>Bacillati</taxon>
        <taxon>Bacillota</taxon>
        <taxon>Negativicutes</taxon>
        <taxon>Selenomonadales</taxon>
        <taxon>Sporomusaceae</taxon>
        <taxon>Pelosinus</taxon>
    </lineage>
</organism>
<feature type="transmembrane region" description="Helical" evidence="1">
    <location>
        <begin position="7"/>
        <end position="29"/>
    </location>
</feature>
<dbReference type="KEGG" id="pft:JBW_00652"/>
<evidence type="ECO:0000256" key="1">
    <source>
        <dbReference type="SAM" id="Phobius"/>
    </source>
</evidence>
<keyword evidence="1" id="KW-1133">Transmembrane helix</keyword>
<reference evidence="3 4" key="1">
    <citation type="journal article" date="2015" name="Genome Announc.">
        <title>Complete Genome Sequence of Pelosinus fermentans JBW45, a Member of a Remarkably Competitive Group of Negativicutes in the Firmicutes Phylum.</title>
        <authorList>
            <person name="De Leon K.B."/>
            <person name="Utturkar S.M."/>
            <person name="Camilleri L.B."/>
            <person name="Elias D.A."/>
            <person name="Arkin A.P."/>
            <person name="Fields M.W."/>
            <person name="Brown S.D."/>
            <person name="Wall J.D."/>
        </authorList>
    </citation>
    <scope>NUCLEOTIDE SEQUENCE [LARGE SCALE GENOMIC DNA]</scope>
    <source>
        <strain evidence="3 4">JBW45</strain>
    </source>
</reference>
<dbReference type="Pfam" id="PF04892">
    <property type="entry name" value="VanZ"/>
    <property type="match status" value="1"/>
</dbReference>
<dbReference type="OrthoDB" id="291892at2"/>
<feature type="domain" description="VanZ-like" evidence="2">
    <location>
        <begin position="8"/>
        <end position="139"/>
    </location>
</feature>
<proteinExistence type="predicted"/>
<feature type="transmembrane region" description="Helical" evidence="1">
    <location>
        <begin position="65"/>
        <end position="84"/>
    </location>
</feature>
<dbReference type="NCBIfam" id="NF037970">
    <property type="entry name" value="vanZ_1"/>
    <property type="match status" value="1"/>
</dbReference>
<evidence type="ECO:0000259" key="2">
    <source>
        <dbReference type="Pfam" id="PF04892"/>
    </source>
</evidence>
<protein>
    <submittedName>
        <fullName evidence="3">VanZ family protein</fullName>
    </submittedName>
</protein>
<dbReference type="InterPro" id="IPR006976">
    <property type="entry name" value="VanZ-like"/>
</dbReference>
<dbReference type="EMBL" id="CP010978">
    <property type="protein sequence ID" value="AJQ26004.1"/>
    <property type="molecule type" value="Genomic_DNA"/>
</dbReference>
<feature type="transmembrane region" description="Helical" evidence="1">
    <location>
        <begin position="122"/>
        <end position="139"/>
    </location>
</feature>
<keyword evidence="1" id="KW-0812">Transmembrane</keyword>
<dbReference type="Proteomes" id="UP000005361">
    <property type="component" value="Chromosome"/>
</dbReference>
<dbReference type="HOGENOM" id="CLU_1746009_0_0_9"/>
<dbReference type="AlphaFoldDB" id="I8TS01"/>
<dbReference type="STRING" id="1192197.JBW_00652"/>
<keyword evidence="1" id="KW-0472">Membrane</keyword>
<reference evidence="4" key="2">
    <citation type="submission" date="2015-02" db="EMBL/GenBank/DDBJ databases">
        <title>Complete Genome Sequence of Pelosinus fermentans JBW45.</title>
        <authorList>
            <person name="De Leon K.B."/>
            <person name="Utturkar S.M."/>
            <person name="Camilleri L.B."/>
            <person name="Arkin A.P."/>
            <person name="Fields M.W."/>
            <person name="Brown S.D."/>
            <person name="Wall J.D."/>
        </authorList>
    </citation>
    <scope>NUCLEOTIDE SEQUENCE [LARGE SCALE GENOMIC DNA]</scope>
    <source>
        <strain evidence="4">JBW45</strain>
    </source>
</reference>
<name>I8TS01_9FIRM</name>
<feature type="transmembrane region" description="Helical" evidence="1">
    <location>
        <begin position="91"/>
        <end position="110"/>
    </location>
</feature>
<evidence type="ECO:0000313" key="4">
    <source>
        <dbReference type="Proteomes" id="UP000005361"/>
    </source>
</evidence>
<dbReference type="RefSeq" id="WP_007959046.1">
    <property type="nucleotide sequence ID" value="NZ_CP010978.1"/>
</dbReference>
<gene>
    <name evidence="3" type="ORF">JBW_00652</name>
</gene>